<keyword evidence="2" id="KW-1185">Reference proteome</keyword>
<protein>
    <submittedName>
        <fullName evidence="1">Uncharacterized protein</fullName>
    </submittedName>
</protein>
<dbReference type="STRING" id="758793.BRPE64_BCDS05300"/>
<dbReference type="AlphaFoldDB" id="R4X000"/>
<name>R4X000_9BURK</name>
<dbReference type="HOGENOM" id="CLU_210814_0_0_4"/>
<evidence type="ECO:0000313" key="2">
    <source>
        <dbReference type="Proteomes" id="UP000013966"/>
    </source>
</evidence>
<dbReference type="PATRIC" id="fig|758793.3.peg.3436"/>
<accession>R4X000</accession>
<reference evidence="1 2" key="2">
    <citation type="journal article" date="2018" name="Int. J. Syst. Evol. Microbiol.">
        <title>Burkholderia insecticola sp. nov., a gut symbiotic bacterium of the bean bug Riptortus pedestris.</title>
        <authorList>
            <person name="Takeshita K."/>
            <person name="Tamaki H."/>
            <person name="Ohbayashi T."/>
            <person name="Meng X.-Y."/>
            <person name="Sone T."/>
            <person name="Mitani Y."/>
            <person name="Peeters C."/>
            <person name="Kikuchi Y."/>
            <person name="Vandamme P."/>
        </authorList>
    </citation>
    <scope>NUCLEOTIDE SEQUENCE [LARGE SCALE GENOMIC DNA]</scope>
    <source>
        <strain evidence="1">RPE64</strain>
    </source>
</reference>
<dbReference type="Proteomes" id="UP000013966">
    <property type="component" value="Chromosome 2"/>
</dbReference>
<dbReference type="EMBL" id="AP013059">
    <property type="protein sequence ID" value="BAN25191.1"/>
    <property type="molecule type" value="Genomic_DNA"/>
</dbReference>
<dbReference type="KEGG" id="buo:BRPE64_BCDS05300"/>
<evidence type="ECO:0000313" key="1">
    <source>
        <dbReference type="EMBL" id="BAN25191.1"/>
    </source>
</evidence>
<gene>
    <name evidence="1" type="ORF">BRPE64_BCDS05300</name>
</gene>
<reference evidence="1 2" key="1">
    <citation type="journal article" date="2013" name="Genome Announc.">
        <title>Complete Genome Sequence of Burkholderia sp. Strain RPE64, Bacterial Symbiont of the Bean Bug Riptortus pedestris.</title>
        <authorList>
            <person name="Shibata T.F."/>
            <person name="Maeda T."/>
            <person name="Nikoh N."/>
            <person name="Yamaguchi K."/>
            <person name="Oshima K."/>
            <person name="Hattori M."/>
            <person name="Nishiyama T."/>
            <person name="Hasebe M."/>
            <person name="Fukatsu T."/>
            <person name="Kikuchi Y."/>
            <person name="Shigenobu S."/>
        </authorList>
    </citation>
    <scope>NUCLEOTIDE SEQUENCE [LARGE SCALE GENOMIC DNA]</scope>
</reference>
<organism evidence="1 2">
    <name type="scientific">Caballeronia insecticola</name>
    <dbReference type="NCBI Taxonomy" id="758793"/>
    <lineage>
        <taxon>Bacteria</taxon>
        <taxon>Pseudomonadati</taxon>
        <taxon>Pseudomonadota</taxon>
        <taxon>Betaproteobacteria</taxon>
        <taxon>Burkholderiales</taxon>
        <taxon>Burkholderiaceae</taxon>
        <taxon>Caballeronia</taxon>
    </lineage>
</organism>
<proteinExistence type="predicted"/>
<sequence length="54" mass="6113">MKTNAKHIKKAEGLRAMFRSTGIDNPSHSNIDLKGHERRLRCIEACGVMASYRI</sequence>